<feature type="domain" description="DUF2382" evidence="2">
    <location>
        <begin position="151"/>
        <end position="213"/>
    </location>
</feature>
<sequence>MQNHNRIDALLEKLKSKLSNFIVLNNQGNIFAKVVDLKLDNNKQINLVLSIKDSLQQSHLVLLVSKLVQKIDPVNKTVLVNINQAESEKLPQCITTETQRMEFPEVNNNPATPAYAKEESNASTHSSEYAESTAVVATELSESGMLTDEVIRLLGERVIVDRNKRKVGEVIVRKEIETRMVEIPVRREKLIVEQVSPERKQLAEIELGQQEITGLELREAEINQLTSLSSRIGTNGGLTVSGEFDSPKIASLLLNAIALERRHGCKKVRIEVVVEDTERQKTYQEWFERASGKKSEITKQS</sequence>
<dbReference type="EMBL" id="JADEWN010000066">
    <property type="protein sequence ID" value="MBE9192833.1"/>
    <property type="molecule type" value="Genomic_DNA"/>
</dbReference>
<gene>
    <name evidence="3" type="ORF">IQ230_21245</name>
</gene>
<keyword evidence="4" id="KW-1185">Reference proteome</keyword>
<name>A0ABR9V013_9CHRO</name>
<dbReference type="Proteomes" id="UP000651156">
    <property type="component" value="Unassembled WGS sequence"/>
</dbReference>
<evidence type="ECO:0000256" key="1">
    <source>
        <dbReference type="SAM" id="MobiDB-lite"/>
    </source>
</evidence>
<protein>
    <submittedName>
        <fullName evidence="3">DUF2382 domain-containing protein</fullName>
    </submittedName>
</protein>
<organism evidence="3 4">
    <name type="scientific">Gloeocapsopsis crepidinum LEGE 06123</name>
    <dbReference type="NCBI Taxonomy" id="588587"/>
    <lineage>
        <taxon>Bacteria</taxon>
        <taxon>Bacillati</taxon>
        <taxon>Cyanobacteriota</taxon>
        <taxon>Cyanophyceae</taxon>
        <taxon>Oscillatoriophycideae</taxon>
        <taxon>Chroococcales</taxon>
        <taxon>Chroococcaceae</taxon>
        <taxon>Gloeocapsopsis</taxon>
    </lineage>
</organism>
<evidence type="ECO:0000313" key="3">
    <source>
        <dbReference type="EMBL" id="MBE9192833.1"/>
    </source>
</evidence>
<feature type="region of interest" description="Disordered" evidence="1">
    <location>
        <begin position="105"/>
        <end position="129"/>
    </location>
</feature>
<evidence type="ECO:0000313" key="4">
    <source>
        <dbReference type="Proteomes" id="UP000651156"/>
    </source>
</evidence>
<evidence type="ECO:0000259" key="2">
    <source>
        <dbReference type="Pfam" id="PF09557"/>
    </source>
</evidence>
<accession>A0ABR9V013</accession>
<reference evidence="3 4" key="1">
    <citation type="submission" date="2020-10" db="EMBL/GenBank/DDBJ databases">
        <authorList>
            <person name="Castelo-Branco R."/>
            <person name="Eusebio N."/>
            <person name="Adriana R."/>
            <person name="Vieira A."/>
            <person name="Brugerolle De Fraissinette N."/>
            <person name="Rezende De Castro R."/>
            <person name="Schneider M.P."/>
            <person name="Vasconcelos V."/>
            <person name="Leao P.N."/>
        </authorList>
    </citation>
    <scope>NUCLEOTIDE SEQUENCE [LARGE SCALE GENOMIC DNA]</scope>
    <source>
        <strain evidence="3 4">LEGE 06123</strain>
    </source>
</reference>
<dbReference type="Pfam" id="PF09557">
    <property type="entry name" value="DUF2382"/>
    <property type="match status" value="1"/>
</dbReference>
<dbReference type="InterPro" id="IPR019060">
    <property type="entry name" value="DUF2382"/>
</dbReference>
<proteinExistence type="predicted"/>
<dbReference type="RefSeq" id="WP_193934241.1">
    <property type="nucleotide sequence ID" value="NZ_CAWPMZ010000104.1"/>
</dbReference>
<comment type="caution">
    <text evidence="3">The sequence shown here is derived from an EMBL/GenBank/DDBJ whole genome shotgun (WGS) entry which is preliminary data.</text>
</comment>